<protein>
    <submittedName>
        <fullName evidence="1">Uncharacterized protein</fullName>
    </submittedName>
</protein>
<sequence length="71" mass="8070">MEETRFRILDRWNLPIVPWKRNPFKASLYKGPDHGIGMKFGIVDGEVFDPENGIDLSESTWLSTHGAPTTP</sequence>
<comment type="caution">
    <text evidence="1">The sequence shown here is derived from an EMBL/GenBank/DDBJ whole genome shotgun (WGS) entry which is preliminary data.</text>
</comment>
<reference evidence="1" key="1">
    <citation type="submission" date="2022-09" db="EMBL/GenBank/DDBJ databases">
        <title>Fusarium specimens isolated from Avocado Roots.</title>
        <authorList>
            <person name="Stajich J."/>
            <person name="Roper C."/>
            <person name="Heimlech-Rivalta G."/>
        </authorList>
    </citation>
    <scope>NUCLEOTIDE SEQUENCE</scope>
    <source>
        <strain evidence="1">CF00095</strain>
    </source>
</reference>
<evidence type="ECO:0000313" key="2">
    <source>
        <dbReference type="Proteomes" id="UP001152024"/>
    </source>
</evidence>
<gene>
    <name evidence="1" type="ORF">NW768_008435</name>
</gene>
<name>A0ABQ8R711_FUSEQ</name>
<keyword evidence="2" id="KW-1185">Reference proteome</keyword>
<proteinExistence type="predicted"/>
<organism evidence="1 2">
    <name type="scientific">Fusarium equiseti</name>
    <name type="common">Fusarium scirpi</name>
    <dbReference type="NCBI Taxonomy" id="61235"/>
    <lineage>
        <taxon>Eukaryota</taxon>
        <taxon>Fungi</taxon>
        <taxon>Dikarya</taxon>
        <taxon>Ascomycota</taxon>
        <taxon>Pezizomycotina</taxon>
        <taxon>Sordariomycetes</taxon>
        <taxon>Hypocreomycetidae</taxon>
        <taxon>Hypocreales</taxon>
        <taxon>Nectriaceae</taxon>
        <taxon>Fusarium</taxon>
        <taxon>Fusarium incarnatum-equiseti species complex</taxon>
    </lineage>
</organism>
<evidence type="ECO:0000313" key="1">
    <source>
        <dbReference type="EMBL" id="KAJ4128150.1"/>
    </source>
</evidence>
<accession>A0ABQ8R711</accession>
<dbReference type="EMBL" id="JAOQBH010000012">
    <property type="protein sequence ID" value="KAJ4128150.1"/>
    <property type="molecule type" value="Genomic_DNA"/>
</dbReference>
<dbReference type="Proteomes" id="UP001152024">
    <property type="component" value="Unassembled WGS sequence"/>
</dbReference>